<reference evidence="5" key="2">
    <citation type="submission" date="2018-04" db="EMBL/GenBank/DDBJ databases">
        <title>OnivRS2 (Oryza nivara Reference Sequence Version 2).</title>
        <authorList>
            <person name="Zhang J."/>
            <person name="Kudrna D."/>
            <person name="Lee S."/>
            <person name="Talag J."/>
            <person name="Rajasekar S."/>
            <person name="Welchert J."/>
            <person name="Hsing Y.-I."/>
            <person name="Wing R.A."/>
        </authorList>
    </citation>
    <scope>NUCLEOTIDE SEQUENCE [LARGE SCALE GENOMIC DNA]</scope>
</reference>
<dbReference type="OMA" id="DQMMRFE"/>
<accession>A0A0E0IQC0</accession>
<evidence type="ECO:0000313" key="6">
    <source>
        <dbReference type="Proteomes" id="UP000006591"/>
    </source>
</evidence>
<dbReference type="Pfam" id="PF01535">
    <property type="entry name" value="PPR"/>
    <property type="match status" value="1"/>
</dbReference>
<dbReference type="InterPro" id="IPR002885">
    <property type="entry name" value="PPR_rpt"/>
</dbReference>
<evidence type="ECO:0000256" key="1">
    <source>
        <dbReference type="ARBA" id="ARBA00022737"/>
    </source>
</evidence>
<keyword evidence="2" id="KW-0809">Transit peptide</keyword>
<dbReference type="HOGENOM" id="CLU_1285080_0_0_1"/>
<keyword evidence="6" id="KW-1185">Reference proteome</keyword>
<dbReference type="Gramene" id="ONIVA10G04530.1">
    <property type="protein sequence ID" value="ONIVA10G04530.1"/>
    <property type="gene ID" value="ONIVA10G04530"/>
</dbReference>
<evidence type="ECO:0000313" key="5">
    <source>
        <dbReference type="EnsemblPlants" id="ONIVA10G04530.1"/>
    </source>
</evidence>
<dbReference type="STRING" id="4536.A0A0E0IQC0"/>
<protein>
    <recommendedName>
        <fullName evidence="7">Pentatricopeptide repeat-containing protein</fullName>
    </recommendedName>
</protein>
<dbReference type="AlphaFoldDB" id="A0A0E0IQC0"/>
<dbReference type="NCBIfam" id="TIGR00756">
    <property type="entry name" value="PPR"/>
    <property type="match status" value="1"/>
</dbReference>
<evidence type="ECO:0000256" key="4">
    <source>
        <dbReference type="SAM" id="MobiDB-lite"/>
    </source>
</evidence>
<evidence type="ECO:0000256" key="2">
    <source>
        <dbReference type="ARBA" id="ARBA00022946"/>
    </source>
</evidence>
<dbReference type="EnsemblPlants" id="ONIVA10G04530.1">
    <property type="protein sequence ID" value="ONIVA10G04530.1"/>
    <property type="gene ID" value="ONIVA10G04530"/>
</dbReference>
<dbReference type="InterPro" id="IPR011990">
    <property type="entry name" value="TPR-like_helical_dom_sf"/>
</dbReference>
<dbReference type="InterPro" id="IPR052765">
    <property type="entry name" value="PGM-Related"/>
</dbReference>
<dbReference type="eggNOG" id="KOG4197">
    <property type="taxonomic scope" value="Eukaryota"/>
</dbReference>
<dbReference type="PANTHER" id="PTHR46192">
    <property type="entry name" value="BROAD-RANGE ACID PHOSPHATASE DET1"/>
    <property type="match status" value="1"/>
</dbReference>
<evidence type="ECO:0000256" key="3">
    <source>
        <dbReference type="PROSITE-ProRule" id="PRU00708"/>
    </source>
</evidence>
<keyword evidence="1" id="KW-0677">Repeat</keyword>
<dbReference type="Proteomes" id="UP000006591">
    <property type="component" value="Chromosome 10"/>
</dbReference>
<name>A0A0E0IQC0_ORYNI</name>
<reference evidence="5" key="1">
    <citation type="submission" date="2015-04" db="UniProtKB">
        <authorList>
            <consortium name="EnsemblPlants"/>
        </authorList>
    </citation>
    <scope>IDENTIFICATION</scope>
    <source>
        <strain evidence="5">SL10</strain>
    </source>
</reference>
<feature type="region of interest" description="Disordered" evidence="4">
    <location>
        <begin position="179"/>
        <end position="206"/>
    </location>
</feature>
<sequence>MAVTAPSTPYRHMLETLHGLGRAFEARHIAGVREEPWLREQDFGNFQDVDKTINVVVDSALVDMYLKCSSPEDAHWVFAAVAARNITMWTTVMSGHSQHGRVAEALALFDQMMRFEGLANLSNDGALVMQTGAGGRYSLLVHHSVEELRGVRLHRRHDRGPEFRLDPVLLDPSCSIAGDEEGGRGCGWKQRQREKRDRRRDGSGMVPILEISSGM</sequence>
<proteinExistence type="predicted"/>
<dbReference type="Gene3D" id="1.25.40.10">
    <property type="entry name" value="Tetratricopeptide repeat domain"/>
    <property type="match status" value="1"/>
</dbReference>
<dbReference type="PROSITE" id="PS51375">
    <property type="entry name" value="PPR"/>
    <property type="match status" value="1"/>
</dbReference>
<evidence type="ECO:0008006" key="7">
    <source>
        <dbReference type="Google" id="ProtNLM"/>
    </source>
</evidence>
<organism evidence="5">
    <name type="scientific">Oryza nivara</name>
    <name type="common">Indian wild rice</name>
    <name type="synonym">Oryza sativa f. spontanea</name>
    <dbReference type="NCBI Taxonomy" id="4536"/>
    <lineage>
        <taxon>Eukaryota</taxon>
        <taxon>Viridiplantae</taxon>
        <taxon>Streptophyta</taxon>
        <taxon>Embryophyta</taxon>
        <taxon>Tracheophyta</taxon>
        <taxon>Spermatophyta</taxon>
        <taxon>Magnoliopsida</taxon>
        <taxon>Liliopsida</taxon>
        <taxon>Poales</taxon>
        <taxon>Poaceae</taxon>
        <taxon>BOP clade</taxon>
        <taxon>Oryzoideae</taxon>
        <taxon>Oryzeae</taxon>
        <taxon>Oryzinae</taxon>
        <taxon>Oryza</taxon>
    </lineage>
</organism>
<feature type="repeat" description="PPR" evidence="3">
    <location>
        <begin position="85"/>
        <end position="115"/>
    </location>
</feature>